<accession>A0ABP1WW71</accession>
<dbReference type="GeneID" id="93900358"/>
<gene>
    <name evidence="1" type="ORF">VCR4J5_170162</name>
</gene>
<keyword evidence="2" id="KW-1185">Reference proteome</keyword>
<reference evidence="1 2" key="1">
    <citation type="submission" date="2014-06" db="EMBL/GenBank/DDBJ databases">
        <authorList>
            <person name="Le Roux F."/>
        </authorList>
    </citation>
    <scope>NUCLEOTIDE SEQUENCE [LARGE SCALE GENOMIC DNA]</scope>
    <source>
        <strain evidence="1 2">J5-4</strain>
    </source>
</reference>
<name>A0ABP1WW71_9VIBR</name>
<dbReference type="Proteomes" id="UP000049077">
    <property type="component" value="Unassembled WGS sequence"/>
</dbReference>
<proteinExistence type="predicted"/>
<sequence>MFVKIKNCNPKDYYNDINKQSAIQSFLEAHGERKHIIYCPKKTCQEIVTSGLFGNVHNKYSSDLLDLKNEIGTLKNNVSVDLTIDFSLEKENITSSIINNRFEITSSYHYLLSASFKNKCTFLAEDDSDCEFFTLIAKTITKLRFGKNISLSFNNLEGGGSRTHKKYKRMLSDKSFGICILDNDKKHPLGAEGDTSKAFKLDREQRGYAVNQECIVLDFHEAECVVPHEILINVVDKSKIDTLDKIEIYDRHKEYQFRRYFDHKKGINLAKSWDLDSIYNYEFWEPFFVQEPLFQTKPCRQIKKCINVKTNIQCENCINIDGLGEKILVESIDEMKKVHLRPIYNRLTPHIKSQWDFIGQKLLDWGCVLSLPPIKSF</sequence>
<protein>
    <submittedName>
        <fullName evidence="1">Uncharacterized protein</fullName>
    </submittedName>
</protein>
<dbReference type="EMBL" id="CCJX01000079">
    <property type="protein sequence ID" value="CDT25467.1"/>
    <property type="molecule type" value="Genomic_DNA"/>
</dbReference>
<comment type="caution">
    <text evidence="1">The sequence shown here is derived from an EMBL/GenBank/DDBJ whole genome shotgun (WGS) entry which is preliminary data.</text>
</comment>
<evidence type="ECO:0000313" key="2">
    <source>
        <dbReference type="Proteomes" id="UP000049077"/>
    </source>
</evidence>
<dbReference type="RefSeq" id="WP_048666430.1">
    <property type="nucleotide sequence ID" value="NZ_AP025476.1"/>
</dbReference>
<organism evidence="1 2">
    <name type="scientific">Vibrio crassostreae</name>
    <dbReference type="NCBI Taxonomy" id="246167"/>
    <lineage>
        <taxon>Bacteria</taxon>
        <taxon>Pseudomonadati</taxon>
        <taxon>Pseudomonadota</taxon>
        <taxon>Gammaproteobacteria</taxon>
        <taxon>Vibrionales</taxon>
        <taxon>Vibrionaceae</taxon>
        <taxon>Vibrio</taxon>
    </lineage>
</organism>
<evidence type="ECO:0000313" key="1">
    <source>
        <dbReference type="EMBL" id="CDT25467.1"/>
    </source>
</evidence>